<dbReference type="AlphaFoldDB" id="A0A9D4S0I8"/>
<dbReference type="Gene3D" id="2.60.120.200">
    <property type="match status" value="1"/>
</dbReference>
<name>A0A9D4S0I8_DREPO</name>
<dbReference type="InterPro" id="IPR013320">
    <property type="entry name" value="ConA-like_dom_sf"/>
</dbReference>
<keyword evidence="2" id="KW-1185">Reference proteome</keyword>
<reference evidence="1" key="1">
    <citation type="journal article" date="2019" name="bioRxiv">
        <title>The Genome of the Zebra Mussel, Dreissena polymorpha: A Resource for Invasive Species Research.</title>
        <authorList>
            <person name="McCartney M.A."/>
            <person name="Auch B."/>
            <person name="Kono T."/>
            <person name="Mallez S."/>
            <person name="Zhang Y."/>
            <person name="Obille A."/>
            <person name="Becker A."/>
            <person name="Abrahante J.E."/>
            <person name="Garbe J."/>
            <person name="Badalamenti J.P."/>
            <person name="Herman A."/>
            <person name="Mangelson H."/>
            <person name="Liachko I."/>
            <person name="Sullivan S."/>
            <person name="Sone E.D."/>
            <person name="Koren S."/>
            <person name="Silverstein K.A.T."/>
            <person name="Beckman K.B."/>
            <person name="Gohl D.M."/>
        </authorList>
    </citation>
    <scope>NUCLEOTIDE SEQUENCE</scope>
    <source>
        <strain evidence="1">Duluth1</strain>
        <tissue evidence="1">Whole animal</tissue>
    </source>
</reference>
<dbReference type="EMBL" id="JAIWYP010000001">
    <property type="protein sequence ID" value="KAH3887656.1"/>
    <property type="molecule type" value="Genomic_DNA"/>
</dbReference>
<sequence length="58" mass="6620">MYGQNVGRLSMFVQYGLTVPFFPLWLKQGTQGNQWIQAQVRVAATRPFNVSIVVFNTN</sequence>
<gene>
    <name evidence="1" type="ORF">DPMN_011674</name>
</gene>
<comment type="caution">
    <text evidence="1">The sequence shown here is derived from an EMBL/GenBank/DDBJ whole genome shotgun (WGS) entry which is preliminary data.</text>
</comment>
<evidence type="ECO:0000313" key="1">
    <source>
        <dbReference type="EMBL" id="KAH3887656.1"/>
    </source>
</evidence>
<proteinExistence type="predicted"/>
<reference evidence="1" key="2">
    <citation type="submission" date="2020-11" db="EMBL/GenBank/DDBJ databases">
        <authorList>
            <person name="McCartney M.A."/>
            <person name="Auch B."/>
            <person name="Kono T."/>
            <person name="Mallez S."/>
            <person name="Becker A."/>
            <person name="Gohl D.M."/>
            <person name="Silverstein K.A.T."/>
            <person name="Koren S."/>
            <person name="Bechman K.B."/>
            <person name="Herman A."/>
            <person name="Abrahante J.E."/>
            <person name="Garbe J."/>
        </authorList>
    </citation>
    <scope>NUCLEOTIDE SEQUENCE</scope>
    <source>
        <strain evidence="1">Duluth1</strain>
        <tissue evidence="1">Whole animal</tissue>
    </source>
</reference>
<protein>
    <submittedName>
        <fullName evidence="1">Uncharacterized protein</fullName>
    </submittedName>
</protein>
<dbReference type="SUPFAM" id="SSF49899">
    <property type="entry name" value="Concanavalin A-like lectins/glucanases"/>
    <property type="match status" value="1"/>
</dbReference>
<evidence type="ECO:0000313" key="2">
    <source>
        <dbReference type="Proteomes" id="UP000828390"/>
    </source>
</evidence>
<dbReference type="Proteomes" id="UP000828390">
    <property type="component" value="Unassembled WGS sequence"/>
</dbReference>
<organism evidence="1 2">
    <name type="scientific">Dreissena polymorpha</name>
    <name type="common">Zebra mussel</name>
    <name type="synonym">Mytilus polymorpha</name>
    <dbReference type="NCBI Taxonomy" id="45954"/>
    <lineage>
        <taxon>Eukaryota</taxon>
        <taxon>Metazoa</taxon>
        <taxon>Spiralia</taxon>
        <taxon>Lophotrochozoa</taxon>
        <taxon>Mollusca</taxon>
        <taxon>Bivalvia</taxon>
        <taxon>Autobranchia</taxon>
        <taxon>Heteroconchia</taxon>
        <taxon>Euheterodonta</taxon>
        <taxon>Imparidentia</taxon>
        <taxon>Neoheterodontei</taxon>
        <taxon>Myida</taxon>
        <taxon>Dreissenoidea</taxon>
        <taxon>Dreissenidae</taxon>
        <taxon>Dreissena</taxon>
    </lineage>
</organism>
<accession>A0A9D4S0I8</accession>